<dbReference type="InterPro" id="IPR042099">
    <property type="entry name" value="ANL_N_sf"/>
</dbReference>
<evidence type="ECO:0000259" key="2">
    <source>
        <dbReference type="Pfam" id="PF00501"/>
    </source>
</evidence>
<dbReference type="InterPro" id="IPR020845">
    <property type="entry name" value="AMP-binding_CS"/>
</dbReference>
<dbReference type="Pfam" id="PF00501">
    <property type="entry name" value="AMP-binding"/>
    <property type="match status" value="1"/>
</dbReference>
<dbReference type="Gramene" id="Pp3c19_18340V3.1">
    <property type="protein sequence ID" value="Pp3c19_18340V3.1"/>
    <property type="gene ID" value="Pp3c19_18340"/>
</dbReference>
<organism evidence="3">
    <name type="scientific">Physcomitrium patens</name>
    <name type="common">Spreading-leaved earth moss</name>
    <name type="synonym">Physcomitrella patens</name>
    <dbReference type="NCBI Taxonomy" id="3218"/>
    <lineage>
        <taxon>Eukaryota</taxon>
        <taxon>Viridiplantae</taxon>
        <taxon>Streptophyta</taxon>
        <taxon>Embryophyta</taxon>
        <taxon>Bryophyta</taxon>
        <taxon>Bryophytina</taxon>
        <taxon>Bryopsida</taxon>
        <taxon>Funariidae</taxon>
        <taxon>Funariales</taxon>
        <taxon>Funariaceae</taxon>
        <taxon>Physcomitrium</taxon>
    </lineage>
</organism>
<dbReference type="PANTHER" id="PTHR43813">
    <property type="entry name" value="ACYL-ACTIVATING ENZYME 16, CHLOROPLASTIC-RELATED"/>
    <property type="match status" value="1"/>
</dbReference>
<evidence type="ECO:0000313" key="4">
    <source>
        <dbReference type="EnsemblPlants" id="Pp3c19_18340V3.1"/>
    </source>
</evidence>
<keyword evidence="1" id="KW-0472">Membrane</keyword>
<accession>A0A2K1IYW8</accession>
<dbReference type="EnsemblPlants" id="Pp3c19_18340V3.1">
    <property type="protein sequence ID" value="Pp3c19_18340V3.1"/>
    <property type="gene ID" value="Pp3c19_18340"/>
</dbReference>
<evidence type="ECO:0000256" key="1">
    <source>
        <dbReference type="SAM" id="Phobius"/>
    </source>
</evidence>
<dbReference type="EnsemblPlants" id="Pp3c19_18340V3.2">
    <property type="protein sequence ID" value="Pp3c19_18340V3.2"/>
    <property type="gene ID" value="Pp3c19_18340"/>
</dbReference>
<dbReference type="EnsemblPlants" id="Pp3c19_18340V3.3">
    <property type="protein sequence ID" value="Pp3c19_18340V3.3"/>
    <property type="gene ID" value="Pp3c19_18340"/>
</dbReference>
<protein>
    <recommendedName>
        <fullName evidence="2">AMP-dependent synthetase/ligase domain-containing protein</fullName>
    </recommendedName>
</protein>
<dbReference type="SUPFAM" id="SSF56801">
    <property type="entry name" value="Acetyl-CoA synthetase-like"/>
    <property type="match status" value="1"/>
</dbReference>
<dbReference type="PANTHER" id="PTHR43813:SF1">
    <property type="entry name" value="ACYL-ACTIVATING ENZYME 16, CHLOROPLASTIC-RELATED"/>
    <property type="match status" value="1"/>
</dbReference>
<dbReference type="PaxDb" id="3218-PP1S172_78V6.2"/>
<dbReference type="InterPro" id="IPR052987">
    <property type="entry name" value="Chloroplast_AMP-bd_Enzymes"/>
</dbReference>
<dbReference type="Gene3D" id="3.30.300.30">
    <property type="match status" value="1"/>
</dbReference>
<reference evidence="3 5" key="2">
    <citation type="journal article" date="2018" name="Plant J.">
        <title>The Physcomitrella patens chromosome-scale assembly reveals moss genome structure and evolution.</title>
        <authorList>
            <person name="Lang D."/>
            <person name="Ullrich K.K."/>
            <person name="Murat F."/>
            <person name="Fuchs J."/>
            <person name="Jenkins J."/>
            <person name="Haas F.B."/>
            <person name="Piednoel M."/>
            <person name="Gundlach H."/>
            <person name="Van Bel M."/>
            <person name="Meyberg R."/>
            <person name="Vives C."/>
            <person name="Morata J."/>
            <person name="Symeonidi A."/>
            <person name="Hiss M."/>
            <person name="Muchero W."/>
            <person name="Kamisugi Y."/>
            <person name="Saleh O."/>
            <person name="Blanc G."/>
            <person name="Decker E.L."/>
            <person name="van Gessel N."/>
            <person name="Grimwood J."/>
            <person name="Hayes R.D."/>
            <person name="Graham S.W."/>
            <person name="Gunter L.E."/>
            <person name="McDaniel S.F."/>
            <person name="Hoernstein S.N.W."/>
            <person name="Larsson A."/>
            <person name="Li F.W."/>
            <person name="Perroud P.F."/>
            <person name="Phillips J."/>
            <person name="Ranjan P."/>
            <person name="Rokshar D.S."/>
            <person name="Rothfels C.J."/>
            <person name="Schneider L."/>
            <person name="Shu S."/>
            <person name="Stevenson D.W."/>
            <person name="Thummler F."/>
            <person name="Tillich M."/>
            <person name="Villarreal Aguilar J.C."/>
            <person name="Widiez T."/>
            <person name="Wong G.K."/>
            <person name="Wymore A."/>
            <person name="Zhang Y."/>
            <person name="Zimmer A.D."/>
            <person name="Quatrano R.S."/>
            <person name="Mayer K.F.X."/>
            <person name="Goodstein D."/>
            <person name="Casacuberta J.M."/>
            <person name="Vandepoele K."/>
            <person name="Reski R."/>
            <person name="Cuming A.C."/>
            <person name="Tuskan G.A."/>
            <person name="Maumus F."/>
            <person name="Salse J."/>
            <person name="Schmutz J."/>
            <person name="Rensing S.A."/>
        </authorList>
    </citation>
    <scope>NUCLEOTIDE SEQUENCE [LARGE SCALE GENOMIC DNA]</scope>
    <source>
        <strain evidence="4 5">cv. Gransden 2004</strain>
    </source>
</reference>
<dbReference type="OMA" id="PIHVDKF"/>
<dbReference type="RefSeq" id="XP_024403330.1">
    <property type="nucleotide sequence ID" value="XM_024547562.2"/>
</dbReference>
<reference evidence="3 5" key="1">
    <citation type="journal article" date="2008" name="Science">
        <title>The Physcomitrella genome reveals evolutionary insights into the conquest of land by plants.</title>
        <authorList>
            <person name="Rensing S."/>
            <person name="Lang D."/>
            <person name="Zimmer A."/>
            <person name="Terry A."/>
            <person name="Salamov A."/>
            <person name="Shapiro H."/>
            <person name="Nishiyama T."/>
            <person name="Perroud P.-F."/>
            <person name="Lindquist E."/>
            <person name="Kamisugi Y."/>
            <person name="Tanahashi T."/>
            <person name="Sakakibara K."/>
            <person name="Fujita T."/>
            <person name="Oishi K."/>
            <person name="Shin-I T."/>
            <person name="Kuroki Y."/>
            <person name="Toyoda A."/>
            <person name="Suzuki Y."/>
            <person name="Hashimoto A."/>
            <person name="Yamaguchi K."/>
            <person name="Sugano A."/>
            <person name="Kohara Y."/>
            <person name="Fujiyama A."/>
            <person name="Anterola A."/>
            <person name="Aoki S."/>
            <person name="Ashton N."/>
            <person name="Barbazuk W.B."/>
            <person name="Barker E."/>
            <person name="Bennetzen J."/>
            <person name="Bezanilla M."/>
            <person name="Blankenship R."/>
            <person name="Cho S.H."/>
            <person name="Dutcher S."/>
            <person name="Estelle M."/>
            <person name="Fawcett J.A."/>
            <person name="Gundlach H."/>
            <person name="Hanada K."/>
            <person name="Heyl A."/>
            <person name="Hicks K.A."/>
            <person name="Hugh J."/>
            <person name="Lohr M."/>
            <person name="Mayer K."/>
            <person name="Melkozernov A."/>
            <person name="Murata T."/>
            <person name="Nelson D."/>
            <person name="Pils B."/>
            <person name="Prigge M."/>
            <person name="Reiss B."/>
            <person name="Renner T."/>
            <person name="Rombauts S."/>
            <person name="Rushton P."/>
            <person name="Sanderfoot A."/>
            <person name="Schween G."/>
            <person name="Shiu S.-H."/>
            <person name="Stueber K."/>
            <person name="Theodoulou F.L."/>
            <person name="Tu H."/>
            <person name="Van de Peer Y."/>
            <person name="Verrier P.J."/>
            <person name="Waters E."/>
            <person name="Wood A."/>
            <person name="Yang L."/>
            <person name="Cove D."/>
            <person name="Cuming A."/>
            <person name="Hasebe M."/>
            <person name="Lucas S."/>
            <person name="Mishler D.B."/>
            <person name="Reski R."/>
            <person name="Grigoriev I."/>
            <person name="Quatrano R.S."/>
            <person name="Boore J.L."/>
        </authorList>
    </citation>
    <scope>NUCLEOTIDE SEQUENCE [LARGE SCALE GENOMIC DNA]</scope>
    <source>
        <strain evidence="4 5">cv. Gransden 2004</strain>
    </source>
</reference>
<gene>
    <name evidence="4" type="primary">LOC112295703</name>
    <name evidence="3" type="ORF">PHYPA_024286</name>
</gene>
<keyword evidence="1" id="KW-0812">Transmembrane</keyword>
<dbReference type="EMBL" id="ABEU02000019">
    <property type="protein sequence ID" value="PNR34469.1"/>
    <property type="molecule type" value="Genomic_DNA"/>
</dbReference>
<reference evidence="4" key="3">
    <citation type="submission" date="2020-12" db="UniProtKB">
        <authorList>
            <consortium name="EnsemblPlants"/>
        </authorList>
    </citation>
    <scope>IDENTIFICATION</scope>
</reference>
<feature type="domain" description="AMP-dependent synthetase/ligase" evidence="2">
    <location>
        <begin position="97"/>
        <end position="547"/>
    </location>
</feature>
<sequence length="726" mass="79776">MAALCVSLPRTVVSCRGPGLGQLTGCHLATRLRSPWREPKGLEFNLRASKHLRVWTVCASLETRRNVESTRKGAPLLVEGATDGDAKWVAVPDIWRTAAVKYGERVALVDPHRDPPAELTFSQVEEAILNFAEGLRAAGIQPNQTVALFADNSYRWLIADQGILAAGAVNAVRGSRSSAEELLYIYSHSDSVALVIDNAELFKKLAPMLRESAKVKFVVLLWGDKQSIVSTNGSFLKDTPIHTFDEFVELGEGSRETSSEQVHEKIHSDDTATLVYTSGTTGKPKAVMLTHGNLLHQVINLWSVIQPSPGQRFLTILPPWHMYERSCEYFYLSRGVNHVYTSVKSLKEDLVLYKPDYFVAVPLVFDLLYNGVQKQLNAATGFRKTLAMALISISTKYMDAKRVAQGRDLASARKKQPIFTAAKEWLAAMVVMSILLPLHLITKLLVFKKIRATLTMGTAISGGGSLPTHVDKFFEMIGIPVLNGYGLTETSPVLSCRLPYNNILGSVGIPIPGTRVKIVDPETNRQLGPGIKGLVKASGPQIMKGYYKNEEATKKAIDPEGWFDTGDLGWIAPKMGIGCARRCGGVLILDGRAKDTIVLSTGENVEPTEIEEVMSQSSLIQNIVVLGQDQRRLGALVVANKDELYAAAKERMQAKGNTAEPSDADLRACIREELRTYGAGCSHSVATFEILYEPFTVENGFLTPTMKVRRDVVTAKYKEQVNALFK</sequence>
<dbReference type="RefSeq" id="XP_024403331.1">
    <property type="nucleotide sequence ID" value="XM_024547563.2"/>
</dbReference>
<dbReference type="InterPro" id="IPR045851">
    <property type="entry name" value="AMP-bd_C_sf"/>
</dbReference>
<dbReference type="Proteomes" id="UP000006727">
    <property type="component" value="Chromosome 19"/>
</dbReference>
<feature type="transmembrane region" description="Helical" evidence="1">
    <location>
        <begin position="425"/>
        <end position="446"/>
    </location>
</feature>
<dbReference type="Gramene" id="Pp3c19_18340V3.3">
    <property type="protein sequence ID" value="Pp3c19_18340V3.3"/>
    <property type="gene ID" value="Pp3c19_18340"/>
</dbReference>
<dbReference type="Gene3D" id="3.40.50.12780">
    <property type="entry name" value="N-terminal domain of ligase-like"/>
    <property type="match status" value="1"/>
</dbReference>
<dbReference type="Gramene" id="Pp3c19_18340V3.2">
    <property type="protein sequence ID" value="Pp3c19_18340V3.2"/>
    <property type="gene ID" value="Pp3c19_18340"/>
</dbReference>
<dbReference type="AlphaFoldDB" id="A0A2K1IYW8"/>
<name>A0A2K1IYW8_PHYPA</name>
<evidence type="ECO:0000313" key="5">
    <source>
        <dbReference type="Proteomes" id="UP000006727"/>
    </source>
</evidence>
<dbReference type="STRING" id="3218.A0A2K1IYW8"/>
<dbReference type="GeneID" id="112295703"/>
<proteinExistence type="predicted"/>
<dbReference type="PROSITE" id="PS00455">
    <property type="entry name" value="AMP_BINDING"/>
    <property type="match status" value="1"/>
</dbReference>
<dbReference type="Pfam" id="PF23562">
    <property type="entry name" value="AMP-binding_C_3"/>
    <property type="match status" value="1"/>
</dbReference>
<evidence type="ECO:0000313" key="3">
    <source>
        <dbReference type="EMBL" id="PNR34469.1"/>
    </source>
</evidence>
<keyword evidence="1" id="KW-1133">Transmembrane helix</keyword>
<dbReference type="InterPro" id="IPR000873">
    <property type="entry name" value="AMP-dep_synth/lig_dom"/>
</dbReference>
<keyword evidence="5" id="KW-1185">Reference proteome</keyword>
<dbReference type="OrthoDB" id="1700726at2759"/>